<reference evidence="3" key="1">
    <citation type="submission" date="2020-07" db="EMBL/GenBank/DDBJ databases">
        <title>Multicomponent nature underlies the extraordinary mechanical properties of spider dragline silk.</title>
        <authorList>
            <person name="Kono N."/>
            <person name="Nakamura H."/>
            <person name="Mori M."/>
            <person name="Yoshida Y."/>
            <person name="Ohtoshi R."/>
            <person name="Malay A.D."/>
            <person name="Moran D.A.P."/>
            <person name="Tomita M."/>
            <person name="Numata K."/>
            <person name="Arakawa K."/>
        </authorList>
    </citation>
    <scope>NUCLEOTIDE SEQUENCE</scope>
</reference>
<dbReference type="AlphaFoldDB" id="A0A8X6KRE2"/>
<dbReference type="Proteomes" id="UP000887116">
    <property type="component" value="Unassembled WGS sequence"/>
</dbReference>
<proteinExistence type="predicted"/>
<dbReference type="EMBL" id="BMAO01032341">
    <property type="protein sequence ID" value="GFQ81516.1"/>
    <property type="molecule type" value="Genomic_DNA"/>
</dbReference>
<keyword evidence="4" id="KW-1185">Reference proteome</keyword>
<comment type="caution">
    <text evidence="3">The sequence shown here is derived from an EMBL/GenBank/DDBJ whole genome shotgun (WGS) entry which is preliminary data.</text>
</comment>
<accession>A0A8X6KRE2</accession>
<feature type="compositionally biased region" description="Basic and acidic residues" evidence="1">
    <location>
        <begin position="75"/>
        <end position="100"/>
    </location>
</feature>
<feature type="region of interest" description="Disordered" evidence="1">
    <location>
        <begin position="74"/>
        <end position="100"/>
    </location>
</feature>
<evidence type="ECO:0000313" key="4">
    <source>
        <dbReference type="Proteomes" id="UP000887116"/>
    </source>
</evidence>
<feature type="domain" description="Mos1 transposase HTH" evidence="2">
    <location>
        <begin position="25"/>
        <end position="72"/>
    </location>
</feature>
<organism evidence="3 4">
    <name type="scientific">Trichonephila clavata</name>
    <name type="common">Joro spider</name>
    <name type="synonym">Nephila clavata</name>
    <dbReference type="NCBI Taxonomy" id="2740835"/>
    <lineage>
        <taxon>Eukaryota</taxon>
        <taxon>Metazoa</taxon>
        <taxon>Ecdysozoa</taxon>
        <taxon>Arthropoda</taxon>
        <taxon>Chelicerata</taxon>
        <taxon>Arachnida</taxon>
        <taxon>Araneae</taxon>
        <taxon>Araneomorphae</taxon>
        <taxon>Entelegynae</taxon>
        <taxon>Araneoidea</taxon>
        <taxon>Nephilidae</taxon>
        <taxon>Trichonephila</taxon>
    </lineage>
</organism>
<dbReference type="OrthoDB" id="7552475at2759"/>
<gene>
    <name evidence="3" type="ORF">TNCT_679351</name>
</gene>
<dbReference type="Pfam" id="PF17906">
    <property type="entry name" value="HTH_48"/>
    <property type="match status" value="1"/>
</dbReference>
<sequence length="100" mass="11728">MENKLYYSGVRFSAVYNEYRINYREFRVLLLYEWNIDHNVAAAARNINAALGDSSVNEITIRRCYANFEFGDESLPNKDRGRPETVVDKKSYKLVEQNSH</sequence>
<name>A0A8X6KRE2_TRICU</name>
<protein>
    <recommendedName>
        <fullName evidence="2">Mos1 transposase HTH domain-containing protein</fullName>
    </recommendedName>
</protein>
<evidence type="ECO:0000259" key="2">
    <source>
        <dbReference type="Pfam" id="PF17906"/>
    </source>
</evidence>
<dbReference type="Gene3D" id="1.10.10.1450">
    <property type="match status" value="1"/>
</dbReference>
<evidence type="ECO:0000313" key="3">
    <source>
        <dbReference type="EMBL" id="GFQ81516.1"/>
    </source>
</evidence>
<dbReference type="InterPro" id="IPR041426">
    <property type="entry name" value="Mos1_HTH"/>
</dbReference>
<evidence type="ECO:0000256" key="1">
    <source>
        <dbReference type="SAM" id="MobiDB-lite"/>
    </source>
</evidence>